<evidence type="ECO:0000313" key="1">
    <source>
        <dbReference type="EMBL" id="AMW35844.1"/>
    </source>
</evidence>
<dbReference type="EMBL" id="CP014527">
    <property type="protein sequence ID" value="AMW35844.1"/>
    <property type="molecule type" value="Genomic_DNA"/>
</dbReference>
<protein>
    <submittedName>
        <fullName evidence="1">Uncharacterized protein</fullName>
    </submittedName>
</protein>
<organism evidence="1 2">
    <name type="scientific">Haematospirillum jordaniae</name>
    <dbReference type="NCBI Taxonomy" id="1549855"/>
    <lineage>
        <taxon>Bacteria</taxon>
        <taxon>Pseudomonadati</taxon>
        <taxon>Pseudomonadota</taxon>
        <taxon>Alphaproteobacteria</taxon>
        <taxon>Rhodospirillales</taxon>
        <taxon>Novispirillaceae</taxon>
        <taxon>Haematospirillum</taxon>
    </lineage>
</organism>
<evidence type="ECO:0000313" key="2">
    <source>
        <dbReference type="Proteomes" id="UP000076066"/>
    </source>
</evidence>
<dbReference type="AlphaFoldDB" id="A0A143DGF6"/>
<proteinExistence type="predicted"/>
<dbReference type="RefSeq" id="WP_066137190.1">
    <property type="nucleotide sequence ID" value="NZ_CP014527.1"/>
</dbReference>
<gene>
    <name evidence="1" type="ORF">AY555_10750</name>
</gene>
<sequence>MRVQLAGLAGAAATMLTGASAKEVEAAARIASLARANNRELHPDQARVLAELGEGASEDEKERLEDAALYLRHAATGVRTTTPPTQRFRRVLTVAAGMWRSSPACWRPAFMRIRAGTGPWTYSRTGRSPAGEKTRIQTLPLSVRLIFFSHRLTLSSA</sequence>
<dbReference type="Proteomes" id="UP000076066">
    <property type="component" value="Plasmid unnamed 2"/>
</dbReference>
<reference evidence="1 2" key="1">
    <citation type="submission" date="2016-02" db="EMBL/GenBank/DDBJ databases">
        <title>Complete Genome of H5569, the type strain of the newly described species Haematospirillium jordaniae.</title>
        <authorList>
            <person name="Nicholson A.C."/>
            <person name="Humrighouse B.W."/>
            <person name="Loparov V."/>
            <person name="McQuiston J.R."/>
        </authorList>
    </citation>
    <scope>NUCLEOTIDE SEQUENCE [LARGE SCALE GENOMIC DNA]</scope>
    <source>
        <strain evidence="1 2">H5569</strain>
        <plasmid evidence="2">Plasmid unnamed 2</plasmid>
    </source>
</reference>
<dbReference type="KEGG" id="hjo:AY555_10750"/>
<geneLocation type="plasmid" evidence="1 2">
    <name>unnamed 2</name>
</geneLocation>
<accession>A0A143DGF6</accession>
<name>A0A143DGF6_9PROT</name>
<dbReference type="GeneID" id="53317629"/>
<keyword evidence="1" id="KW-0614">Plasmid</keyword>
<keyword evidence="2" id="KW-1185">Reference proteome</keyword>